<proteinExistence type="predicted"/>
<dbReference type="FunFam" id="2.60.40.10:FF:000333">
    <property type="entry name" value="Down syndrome cell adhesion molecule"/>
    <property type="match status" value="1"/>
</dbReference>
<dbReference type="FunFam" id="2.60.40.10:FF:000032">
    <property type="entry name" value="palladin isoform X1"/>
    <property type="match status" value="1"/>
</dbReference>
<dbReference type="SMART" id="SM00409">
    <property type="entry name" value="IG"/>
    <property type="match status" value="2"/>
</dbReference>
<keyword evidence="6" id="KW-1185">Reference proteome</keyword>
<dbReference type="PROSITE" id="PS50835">
    <property type="entry name" value="IG_LIKE"/>
    <property type="match status" value="2"/>
</dbReference>
<dbReference type="InterPro" id="IPR007110">
    <property type="entry name" value="Ig-like_dom"/>
</dbReference>
<feature type="domain" description="Ig-like" evidence="4">
    <location>
        <begin position="19"/>
        <end position="110"/>
    </location>
</feature>
<accession>A0A8X6QIH4</accession>
<evidence type="ECO:0000259" key="4">
    <source>
        <dbReference type="PROSITE" id="PS50835"/>
    </source>
</evidence>
<dbReference type="Pfam" id="PF07679">
    <property type="entry name" value="I-set"/>
    <property type="match status" value="1"/>
</dbReference>
<keyword evidence="2" id="KW-0393">Immunoglobulin domain</keyword>
<dbReference type="PANTHER" id="PTHR10075:SF14">
    <property type="entry name" value="CELL ADHESION MOLECULE DSCAM2-RELATED"/>
    <property type="match status" value="1"/>
</dbReference>
<dbReference type="Gene3D" id="2.60.40.10">
    <property type="entry name" value="Immunoglobulins"/>
    <property type="match status" value="2"/>
</dbReference>
<dbReference type="InterPro" id="IPR036179">
    <property type="entry name" value="Ig-like_dom_sf"/>
</dbReference>
<evidence type="ECO:0000256" key="3">
    <source>
        <dbReference type="SAM" id="SignalP"/>
    </source>
</evidence>
<dbReference type="Proteomes" id="UP000887013">
    <property type="component" value="Unassembled WGS sequence"/>
</dbReference>
<name>A0A8X6QIH4_NEPPI</name>
<gene>
    <name evidence="5" type="primary">DSCAML1</name>
    <name evidence="5" type="ORF">NPIL_579931</name>
</gene>
<evidence type="ECO:0000313" key="6">
    <source>
        <dbReference type="Proteomes" id="UP000887013"/>
    </source>
</evidence>
<dbReference type="GO" id="GO:0007156">
    <property type="term" value="P:homophilic cell adhesion via plasma membrane adhesion molecules"/>
    <property type="evidence" value="ECO:0007669"/>
    <property type="project" value="TreeGrafter"/>
</dbReference>
<protein>
    <submittedName>
        <fullName evidence="5">Down syndrome cell adhesion molecule-like protein 1</fullName>
    </submittedName>
</protein>
<dbReference type="SMART" id="SM00408">
    <property type="entry name" value="IGc2"/>
    <property type="match status" value="2"/>
</dbReference>
<reference evidence="5" key="1">
    <citation type="submission" date="2020-08" db="EMBL/GenBank/DDBJ databases">
        <title>Multicomponent nature underlies the extraordinary mechanical properties of spider dragline silk.</title>
        <authorList>
            <person name="Kono N."/>
            <person name="Nakamura H."/>
            <person name="Mori M."/>
            <person name="Yoshida Y."/>
            <person name="Ohtoshi R."/>
            <person name="Malay A.D."/>
            <person name="Moran D.A.P."/>
            <person name="Tomita M."/>
            <person name="Numata K."/>
            <person name="Arakawa K."/>
        </authorList>
    </citation>
    <scope>NUCLEOTIDE SEQUENCE</scope>
</reference>
<dbReference type="GO" id="GO:0005886">
    <property type="term" value="C:plasma membrane"/>
    <property type="evidence" value="ECO:0007669"/>
    <property type="project" value="TreeGrafter"/>
</dbReference>
<dbReference type="OrthoDB" id="6434372at2759"/>
<dbReference type="InterPro" id="IPR013783">
    <property type="entry name" value="Ig-like_fold"/>
</dbReference>
<dbReference type="SUPFAM" id="SSF48726">
    <property type="entry name" value="Immunoglobulin"/>
    <property type="match status" value="2"/>
</dbReference>
<dbReference type="InterPro" id="IPR013098">
    <property type="entry name" value="Ig_I-set"/>
</dbReference>
<comment type="caution">
    <text evidence="5">The sequence shown here is derived from an EMBL/GenBank/DDBJ whole genome shotgun (WGS) entry which is preliminary data.</text>
</comment>
<dbReference type="GO" id="GO:0098632">
    <property type="term" value="F:cell-cell adhesion mediator activity"/>
    <property type="evidence" value="ECO:0007669"/>
    <property type="project" value="TreeGrafter"/>
</dbReference>
<dbReference type="InterPro" id="IPR003598">
    <property type="entry name" value="Ig_sub2"/>
</dbReference>
<dbReference type="GO" id="GO:0070593">
    <property type="term" value="P:dendrite self-avoidance"/>
    <property type="evidence" value="ECO:0007669"/>
    <property type="project" value="TreeGrafter"/>
</dbReference>
<sequence>MLIFLWLYVMPLSDANESPAVAPFYFPPGLKEGERGSATCTIKSGDKPFEFQWMKDGEIVRETSNIRIQSVLDTSLLIIEAVTSESSGNYTCIVKNSYGSDRFNAALTVTAPPIWLKEPTDTIVEEGDGLTIDCTASGVPLPTVKWRLGEADNNLISSDPSAAIRVSPSGSLIINKVEASMKGLYTCEADNGFGKSLPKTISVSVRGEYLQ</sequence>
<dbReference type="GO" id="GO:0007411">
    <property type="term" value="P:axon guidance"/>
    <property type="evidence" value="ECO:0007669"/>
    <property type="project" value="TreeGrafter"/>
</dbReference>
<dbReference type="AlphaFoldDB" id="A0A8X6QIH4"/>
<feature type="domain" description="Ig-like" evidence="4">
    <location>
        <begin position="112"/>
        <end position="204"/>
    </location>
</feature>
<feature type="chain" id="PRO_5036477029" evidence="3">
    <location>
        <begin position="16"/>
        <end position="211"/>
    </location>
</feature>
<keyword evidence="3" id="KW-0732">Signal</keyword>
<organism evidence="5 6">
    <name type="scientific">Nephila pilipes</name>
    <name type="common">Giant wood spider</name>
    <name type="synonym">Nephila maculata</name>
    <dbReference type="NCBI Taxonomy" id="299642"/>
    <lineage>
        <taxon>Eukaryota</taxon>
        <taxon>Metazoa</taxon>
        <taxon>Ecdysozoa</taxon>
        <taxon>Arthropoda</taxon>
        <taxon>Chelicerata</taxon>
        <taxon>Arachnida</taxon>
        <taxon>Araneae</taxon>
        <taxon>Araneomorphae</taxon>
        <taxon>Entelegynae</taxon>
        <taxon>Araneoidea</taxon>
        <taxon>Nephilidae</taxon>
        <taxon>Nephila</taxon>
    </lineage>
</organism>
<evidence type="ECO:0000313" key="5">
    <source>
        <dbReference type="EMBL" id="GFU20638.1"/>
    </source>
</evidence>
<dbReference type="GO" id="GO:0030424">
    <property type="term" value="C:axon"/>
    <property type="evidence" value="ECO:0007669"/>
    <property type="project" value="TreeGrafter"/>
</dbReference>
<keyword evidence="1" id="KW-1015">Disulfide bond</keyword>
<evidence type="ECO:0000256" key="2">
    <source>
        <dbReference type="ARBA" id="ARBA00023319"/>
    </source>
</evidence>
<dbReference type="Pfam" id="PF13927">
    <property type="entry name" value="Ig_3"/>
    <property type="match status" value="1"/>
</dbReference>
<dbReference type="InterPro" id="IPR003599">
    <property type="entry name" value="Ig_sub"/>
</dbReference>
<dbReference type="PANTHER" id="PTHR10075">
    <property type="entry name" value="BASIGIN RELATED"/>
    <property type="match status" value="1"/>
</dbReference>
<feature type="signal peptide" evidence="3">
    <location>
        <begin position="1"/>
        <end position="15"/>
    </location>
</feature>
<evidence type="ECO:0000256" key="1">
    <source>
        <dbReference type="ARBA" id="ARBA00023157"/>
    </source>
</evidence>
<dbReference type="EMBL" id="BMAW01127312">
    <property type="protein sequence ID" value="GFU20638.1"/>
    <property type="molecule type" value="Genomic_DNA"/>
</dbReference>